<dbReference type="EMBL" id="JAFIRA010000012">
    <property type="protein sequence ID" value="MCJ2542569.1"/>
    <property type="molecule type" value="Genomic_DNA"/>
</dbReference>
<evidence type="ECO:0000313" key="4">
    <source>
        <dbReference type="Proteomes" id="UP000830835"/>
    </source>
</evidence>
<gene>
    <name evidence="3" type="ORF">JX360_06565</name>
</gene>
<organism evidence="3 4">
    <name type="scientific">Thermostichus vulcanus str. 'Rupite'</name>
    <dbReference type="NCBI Taxonomy" id="2813851"/>
    <lineage>
        <taxon>Bacteria</taxon>
        <taxon>Bacillati</taxon>
        <taxon>Cyanobacteriota</taxon>
        <taxon>Cyanophyceae</taxon>
        <taxon>Thermostichales</taxon>
        <taxon>Thermostichaceae</taxon>
        <taxon>Thermostichus</taxon>
    </lineage>
</organism>
<keyword evidence="2" id="KW-0812">Transmembrane</keyword>
<sequence>MYTPDINFLKERPDAITTVRTGGGAVVAPGAGGGSQNWIPAIGLGAVAAAVAIGAFLYFQDSFTRQLQTLQAEQTRLNNELSTANAELARLQALDQELQTIRAQTQGFRSFLGSVQPWSAILEDFRRRVPGQGVWITGISASGDTLSVQGGALDFPLVNDFLLTLLDSNFVTGAVINTASKVDGTQTTEPSVNYGLTVTVRTLGDPDPEFTRELELRGATGLVEKIRILRQVETN</sequence>
<feature type="coiled-coil region" evidence="1">
    <location>
        <begin position="60"/>
        <end position="104"/>
    </location>
</feature>
<evidence type="ECO:0000313" key="3">
    <source>
        <dbReference type="EMBL" id="MCJ2542569.1"/>
    </source>
</evidence>
<dbReference type="PANTHER" id="PTHR40278">
    <property type="entry name" value="DNA UTILIZATION PROTEIN HOFN"/>
    <property type="match status" value="1"/>
</dbReference>
<protein>
    <submittedName>
        <fullName evidence="3">PilN domain-containing protein</fullName>
    </submittedName>
</protein>
<evidence type="ECO:0000256" key="1">
    <source>
        <dbReference type="SAM" id="Coils"/>
    </source>
</evidence>
<keyword evidence="4" id="KW-1185">Reference proteome</keyword>
<keyword evidence="1" id="KW-0175">Coiled coil</keyword>
<dbReference type="RefSeq" id="WP_244349844.1">
    <property type="nucleotide sequence ID" value="NZ_JAFIRA010000012.1"/>
</dbReference>
<feature type="transmembrane region" description="Helical" evidence="2">
    <location>
        <begin position="38"/>
        <end position="59"/>
    </location>
</feature>
<dbReference type="PANTHER" id="PTHR40278:SF1">
    <property type="entry name" value="DNA UTILIZATION PROTEIN HOFN"/>
    <property type="match status" value="1"/>
</dbReference>
<dbReference type="Gene3D" id="1.20.1170.10">
    <property type="match status" value="1"/>
</dbReference>
<comment type="caution">
    <text evidence="3">The sequence shown here is derived from an EMBL/GenBank/DDBJ whole genome shotgun (WGS) entry which is preliminary data.</text>
</comment>
<name>A0ABT0C9V5_THEVL</name>
<dbReference type="InterPro" id="IPR052534">
    <property type="entry name" value="Extracell_DNA_Util/SecSys_Comp"/>
</dbReference>
<keyword evidence="2" id="KW-0472">Membrane</keyword>
<dbReference type="Proteomes" id="UP000830835">
    <property type="component" value="Unassembled WGS sequence"/>
</dbReference>
<accession>A0ABT0C9V5</accession>
<dbReference type="Pfam" id="PF05137">
    <property type="entry name" value="PilN"/>
    <property type="match status" value="1"/>
</dbReference>
<proteinExistence type="predicted"/>
<evidence type="ECO:0000256" key="2">
    <source>
        <dbReference type="SAM" id="Phobius"/>
    </source>
</evidence>
<dbReference type="InterPro" id="IPR007813">
    <property type="entry name" value="PilN"/>
</dbReference>
<keyword evidence="2" id="KW-1133">Transmembrane helix</keyword>
<reference evidence="3" key="1">
    <citation type="submission" date="2021-02" db="EMBL/GenBank/DDBJ databases">
        <title>The CRISPR/cas machinery reduction and long-range gene transfer in the hot spring cyanobacterium Synechococcus.</title>
        <authorList>
            <person name="Dvorak P."/>
            <person name="Jahodarova E."/>
            <person name="Hasler P."/>
            <person name="Poulickova A."/>
        </authorList>
    </citation>
    <scope>NUCLEOTIDE SEQUENCE</scope>
    <source>
        <strain evidence="3">Rupite</strain>
    </source>
</reference>